<proteinExistence type="predicted"/>
<reference evidence="2 3" key="1">
    <citation type="submission" date="2019-10" db="EMBL/GenBank/DDBJ databases">
        <title>Cognatihalovulum marinum gen. nov. sp. nov., a new member of the family Rhodobacteraceae isolated from deep seawater of the Northwest Indian Ocean.</title>
        <authorList>
            <person name="Ruan C."/>
            <person name="Wang J."/>
            <person name="Zheng X."/>
            <person name="Song L."/>
            <person name="Zhu Y."/>
            <person name="Huang Y."/>
            <person name="Lu Z."/>
            <person name="Du W."/>
            <person name="Huang L."/>
            <person name="Dai X."/>
        </authorList>
    </citation>
    <scope>NUCLEOTIDE SEQUENCE [LARGE SCALE GENOMIC DNA]</scope>
    <source>
        <strain evidence="2 3">2CG4</strain>
    </source>
</reference>
<dbReference type="Pfam" id="PF12146">
    <property type="entry name" value="Hydrolase_4"/>
    <property type="match status" value="1"/>
</dbReference>
<evidence type="ECO:0000313" key="3">
    <source>
        <dbReference type="Proteomes" id="UP000474957"/>
    </source>
</evidence>
<dbReference type="InterPro" id="IPR051044">
    <property type="entry name" value="MAG_DAG_Lipase"/>
</dbReference>
<keyword evidence="2" id="KW-0378">Hydrolase</keyword>
<dbReference type="Gene3D" id="3.40.50.1820">
    <property type="entry name" value="alpha/beta hydrolase"/>
    <property type="match status" value="1"/>
</dbReference>
<dbReference type="PANTHER" id="PTHR11614">
    <property type="entry name" value="PHOSPHOLIPASE-RELATED"/>
    <property type="match status" value="1"/>
</dbReference>
<dbReference type="AlphaFoldDB" id="A0A6L5Z0V0"/>
<dbReference type="Proteomes" id="UP000474957">
    <property type="component" value="Unassembled WGS sequence"/>
</dbReference>
<comment type="caution">
    <text evidence="2">The sequence shown here is derived from an EMBL/GenBank/DDBJ whole genome shotgun (WGS) entry which is preliminary data.</text>
</comment>
<dbReference type="InterPro" id="IPR029058">
    <property type="entry name" value="AB_hydrolase_fold"/>
</dbReference>
<protein>
    <submittedName>
        <fullName evidence="2">Alpha/beta fold hydrolase</fullName>
    </submittedName>
</protein>
<accession>A0A6L5Z0V0</accession>
<organism evidence="2 3">
    <name type="scientific">Halovulum marinum</name>
    <dbReference type="NCBI Taxonomy" id="2662447"/>
    <lineage>
        <taxon>Bacteria</taxon>
        <taxon>Pseudomonadati</taxon>
        <taxon>Pseudomonadota</taxon>
        <taxon>Alphaproteobacteria</taxon>
        <taxon>Rhodobacterales</taxon>
        <taxon>Paracoccaceae</taxon>
        <taxon>Halovulum</taxon>
    </lineage>
</organism>
<dbReference type="InterPro" id="IPR022742">
    <property type="entry name" value="Hydrolase_4"/>
</dbReference>
<gene>
    <name evidence="2" type="ORF">GE300_08745</name>
</gene>
<keyword evidence="3" id="KW-1185">Reference proteome</keyword>
<evidence type="ECO:0000313" key="2">
    <source>
        <dbReference type="EMBL" id="MSU89705.1"/>
    </source>
</evidence>
<dbReference type="GO" id="GO:0016787">
    <property type="term" value="F:hydrolase activity"/>
    <property type="evidence" value="ECO:0007669"/>
    <property type="project" value="UniProtKB-KW"/>
</dbReference>
<feature type="domain" description="Serine aminopeptidase S33" evidence="1">
    <location>
        <begin position="51"/>
        <end position="302"/>
    </location>
</feature>
<evidence type="ECO:0000259" key="1">
    <source>
        <dbReference type="Pfam" id="PF12146"/>
    </source>
</evidence>
<name>A0A6L5Z0V0_9RHOB</name>
<dbReference type="SUPFAM" id="SSF53474">
    <property type="entry name" value="alpha/beta-Hydrolases"/>
    <property type="match status" value="1"/>
</dbReference>
<sequence length="324" mass="34334">MRPLAPSPGPAPARAPWHADIVAGPAPDLCTWVRAADGVRLRVVLWRGGGRGLVALLQGRAEFVEKYGPTAQRLTAMGFSVAALDWRGQGLSDRNRRRPMIGHVRRFLDYQTDLAALLAQPAVAAEPGPRVMLAHSMGGCIGLRALLQGLPAAAAVFSAPMWGIRMGGAPDALVRATAAVCCRFGLGRMAIPGGTPRPYLMSQGFEGNVLTSDPEEYTRLLAQVAKVPELGLGDPSIGWLRAALIETAALRAAPQPETPILTILGGAEVVVSPWAVRTVSARQKNAELLELPGARHEVMIETPALQARAWAAIGDFLDRVTPPG</sequence>
<dbReference type="EMBL" id="WIND01000005">
    <property type="protein sequence ID" value="MSU89705.1"/>
    <property type="molecule type" value="Genomic_DNA"/>
</dbReference>